<keyword evidence="2" id="KW-1185">Reference proteome</keyword>
<evidence type="ECO:0000313" key="2">
    <source>
        <dbReference type="Proteomes" id="UP000326678"/>
    </source>
</evidence>
<organism evidence="1 2">
    <name type="scientific">Nostoc sphaeroides CCNUC1</name>
    <dbReference type="NCBI Taxonomy" id="2653204"/>
    <lineage>
        <taxon>Bacteria</taxon>
        <taxon>Bacillati</taxon>
        <taxon>Cyanobacteriota</taxon>
        <taxon>Cyanophyceae</taxon>
        <taxon>Nostocales</taxon>
        <taxon>Nostocaceae</taxon>
        <taxon>Nostoc</taxon>
    </lineage>
</organism>
<accession>A0A5P8VZR3</accession>
<sequence>MPKITANHFSNNLSHGKHNLQHLAALAEAIPIFYRQSTIARNN</sequence>
<protein>
    <submittedName>
        <fullName evidence="1">Uncharacterized protein</fullName>
    </submittedName>
</protein>
<dbReference type="AlphaFoldDB" id="A0A5P8VZR3"/>
<dbReference type="Proteomes" id="UP000326678">
    <property type="component" value="Chromosome Gxm1"/>
</dbReference>
<reference evidence="1 2" key="1">
    <citation type="submission" date="2019-10" db="EMBL/GenBank/DDBJ databases">
        <title>Genomic and transcriptomic insights into the perfect genentic adaptation of a filamentous nitrogen-fixing cyanobacterium to rice fields.</title>
        <authorList>
            <person name="Chen Z."/>
        </authorList>
    </citation>
    <scope>NUCLEOTIDE SEQUENCE [LARGE SCALE GENOMIC DNA]</scope>
    <source>
        <strain evidence="1">CCNUC1</strain>
    </source>
</reference>
<gene>
    <name evidence="1" type="ORF">GXM_03407</name>
</gene>
<proteinExistence type="predicted"/>
<name>A0A5P8VZR3_9NOSO</name>
<dbReference type="EMBL" id="CP045226">
    <property type="protein sequence ID" value="QFS45928.1"/>
    <property type="molecule type" value="Genomic_DNA"/>
</dbReference>
<evidence type="ECO:0000313" key="1">
    <source>
        <dbReference type="EMBL" id="QFS45928.1"/>
    </source>
</evidence>
<dbReference type="KEGG" id="nsh:GXM_03407"/>